<evidence type="ECO:0000313" key="2">
    <source>
        <dbReference type="Proteomes" id="UP000001307"/>
    </source>
</evidence>
<dbReference type="EMBL" id="FN654163">
    <property type="protein sequence ID" value="CBY17818.1"/>
    <property type="molecule type" value="Genomic_DNA"/>
</dbReference>
<name>E4Y3J6_OIKDI</name>
<dbReference type="OrthoDB" id="10174466at2759"/>
<evidence type="ECO:0000313" key="1">
    <source>
        <dbReference type="EMBL" id="CBY17818.1"/>
    </source>
</evidence>
<dbReference type="InParanoid" id="E4Y3J6"/>
<gene>
    <name evidence="1" type="ORF">GSOID_T00001555001</name>
</gene>
<dbReference type="AlphaFoldDB" id="E4Y3J6"/>
<reference evidence="1" key="1">
    <citation type="journal article" date="2010" name="Science">
        <title>Plasticity of animal genome architecture unmasked by rapid evolution of a pelagic tunicate.</title>
        <authorList>
            <person name="Denoeud F."/>
            <person name="Henriet S."/>
            <person name="Mungpakdee S."/>
            <person name="Aury J.M."/>
            <person name="Da Silva C."/>
            <person name="Brinkmann H."/>
            <person name="Mikhaleva J."/>
            <person name="Olsen L.C."/>
            <person name="Jubin C."/>
            <person name="Canestro C."/>
            <person name="Bouquet J.M."/>
            <person name="Danks G."/>
            <person name="Poulain J."/>
            <person name="Campsteijn C."/>
            <person name="Adamski M."/>
            <person name="Cross I."/>
            <person name="Yadetie F."/>
            <person name="Muffato M."/>
            <person name="Louis A."/>
            <person name="Butcher S."/>
            <person name="Tsagkogeorga G."/>
            <person name="Konrad A."/>
            <person name="Singh S."/>
            <person name="Jensen M.F."/>
            <person name="Cong E.H."/>
            <person name="Eikeseth-Otteraa H."/>
            <person name="Noel B."/>
            <person name="Anthouard V."/>
            <person name="Porcel B.M."/>
            <person name="Kachouri-Lafond R."/>
            <person name="Nishino A."/>
            <person name="Ugolini M."/>
            <person name="Chourrout P."/>
            <person name="Nishida H."/>
            <person name="Aasland R."/>
            <person name="Huzurbazar S."/>
            <person name="Westhof E."/>
            <person name="Delsuc F."/>
            <person name="Lehrach H."/>
            <person name="Reinhardt R."/>
            <person name="Weissenbach J."/>
            <person name="Roy S.W."/>
            <person name="Artiguenave F."/>
            <person name="Postlethwait J.H."/>
            <person name="Manak J.R."/>
            <person name="Thompson E.M."/>
            <person name="Jaillon O."/>
            <person name="Du Pasquier L."/>
            <person name="Boudinot P."/>
            <person name="Liberles D.A."/>
            <person name="Volff J.N."/>
            <person name="Philippe H."/>
            <person name="Lenhard B."/>
            <person name="Roest Crollius H."/>
            <person name="Wincker P."/>
            <person name="Chourrout D."/>
        </authorList>
    </citation>
    <scope>NUCLEOTIDE SEQUENCE [LARGE SCALE GENOMIC DNA]</scope>
</reference>
<protein>
    <submittedName>
        <fullName evidence="1">Uncharacterized protein</fullName>
    </submittedName>
</protein>
<keyword evidence="2" id="KW-1185">Reference proteome</keyword>
<accession>E4Y3J6</accession>
<sequence length="285" mass="32648">MDHIQSESFTKKKRLDNSYIFQDGVREPEKSIRVTTGGLDQIRTAILKDQLYYFGGETGKNIGMLEGCNVHEHTTAVLLFRVIPQSTIYTFNDEVYLCFGLTPDYVRYGGTHQYAKLRKDDFQAGDECQIFDGNTDHGIDIIFIITELQKKTKHVHYNGVMGENRGKLYAIGGSGSYVEFYNITRWSEVEGITWSTGSVSISTPNGIYLTRSKTIYRFDNDEFVDMGHLLHVIKQFIMLDNDMYAIYPGSYLQRIFIDGDKLKAFEYDVIPDHKIAVPAKYVNCQ</sequence>
<dbReference type="Proteomes" id="UP000001307">
    <property type="component" value="Unassembled WGS sequence"/>
</dbReference>
<organism evidence="1">
    <name type="scientific">Oikopleura dioica</name>
    <name type="common">Tunicate</name>
    <dbReference type="NCBI Taxonomy" id="34765"/>
    <lineage>
        <taxon>Eukaryota</taxon>
        <taxon>Metazoa</taxon>
        <taxon>Chordata</taxon>
        <taxon>Tunicata</taxon>
        <taxon>Appendicularia</taxon>
        <taxon>Copelata</taxon>
        <taxon>Oikopleuridae</taxon>
        <taxon>Oikopleura</taxon>
    </lineage>
</organism>
<proteinExistence type="predicted"/>